<dbReference type="PIRSF" id="PIRSF035875">
    <property type="entry name" value="RNase_BN"/>
    <property type="match status" value="1"/>
</dbReference>
<dbReference type="GO" id="GO:0005886">
    <property type="term" value="C:plasma membrane"/>
    <property type="evidence" value="ECO:0007669"/>
    <property type="project" value="UniProtKB-SubCell"/>
</dbReference>
<sequence length="309" mass="32085">MPVCVAASKAEDPAIMRVRGGREFMARLWRILKAAVSGFMDNDALSRGAAIAFYAATSLAPVLLIVVAIAGLVFGQDAARGAISEELGQLLGPTGGDFIKSILERSSDPGSGIFATIIGIGTVLITASGVFGEMHTALNMTFKAKPSDEPISALLRTRAASLGLVAALGFMLVVSLAASAALSALGQVFQGFFAGKILLAVLNAVVSLAIFTLLFTAIYKVLPDTPIPWRDLMRGAFVTAVLFTIGKSLIGIYLGRAAPSSPYGAAGALIVLMFWTYYSAVIFLFGAELTKAVADGRAPAGEDAKPLAH</sequence>
<evidence type="ECO:0000313" key="7">
    <source>
        <dbReference type="EMBL" id="MBP1294207.1"/>
    </source>
</evidence>
<feature type="transmembrane region" description="Helical" evidence="6">
    <location>
        <begin position="159"/>
        <end position="185"/>
    </location>
</feature>
<dbReference type="AlphaFoldDB" id="A0A8I1Y7J0"/>
<dbReference type="EMBL" id="JAFICZ010000001">
    <property type="protein sequence ID" value="MBP1294207.1"/>
    <property type="molecule type" value="Genomic_DNA"/>
</dbReference>
<evidence type="ECO:0000256" key="6">
    <source>
        <dbReference type="SAM" id="Phobius"/>
    </source>
</evidence>
<keyword evidence="2" id="KW-1003">Cell membrane</keyword>
<evidence type="ECO:0000256" key="4">
    <source>
        <dbReference type="ARBA" id="ARBA00022989"/>
    </source>
</evidence>
<keyword evidence="4 6" id="KW-1133">Transmembrane helix</keyword>
<comment type="subcellular location">
    <subcellularLocation>
        <location evidence="1">Cell membrane</location>
        <topology evidence="1">Multi-pass membrane protein</topology>
    </subcellularLocation>
</comment>
<evidence type="ECO:0000256" key="1">
    <source>
        <dbReference type="ARBA" id="ARBA00004651"/>
    </source>
</evidence>
<feature type="transmembrane region" description="Helical" evidence="6">
    <location>
        <begin position="234"/>
        <end position="254"/>
    </location>
</feature>
<feature type="transmembrane region" description="Helical" evidence="6">
    <location>
        <begin position="51"/>
        <end position="74"/>
    </location>
</feature>
<dbReference type="InterPro" id="IPR017039">
    <property type="entry name" value="Virul_fac_BrkB"/>
</dbReference>
<evidence type="ECO:0000256" key="2">
    <source>
        <dbReference type="ARBA" id="ARBA00022475"/>
    </source>
</evidence>
<dbReference type="RefSeq" id="WP_245163931.1">
    <property type="nucleotide sequence ID" value="NZ_JAFICZ010000001.1"/>
</dbReference>
<dbReference type="Pfam" id="PF03631">
    <property type="entry name" value="Virul_fac_BrkB"/>
    <property type="match status" value="1"/>
</dbReference>
<evidence type="ECO:0000256" key="5">
    <source>
        <dbReference type="ARBA" id="ARBA00023136"/>
    </source>
</evidence>
<accession>A0A8I1Y7J0</accession>
<feature type="transmembrane region" description="Helical" evidence="6">
    <location>
        <begin position="197"/>
        <end position="222"/>
    </location>
</feature>
<feature type="transmembrane region" description="Helical" evidence="6">
    <location>
        <begin position="113"/>
        <end position="138"/>
    </location>
</feature>
<evidence type="ECO:0000313" key="8">
    <source>
        <dbReference type="Proteomes" id="UP000673383"/>
    </source>
</evidence>
<dbReference type="PANTHER" id="PTHR30213:SF1">
    <property type="entry name" value="INNER MEMBRANE PROTEIN YHJD"/>
    <property type="match status" value="1"/>
</dbReference>
<reference evidence="7" key="1">
    <citation type="submission" date="2021-02" db="EMBL/GenBank/DDBJ databases">
        <title>Genomic Encyclopedia of Type Strains, Phase IV (KMG-V): Genome sequencing to study the core and pangenomes of soil and plant-associated prokaryotes.</title>
        <authorList>
            <person name="Whitman W."/>
        </authorList>
    </citation>
    <scope>NUCLEOTIDE SEQUENCE</scope>
    <source>
        <strain evidence="7">USDA 406</strain>
    </source>
</reference>
<evidence type="ECO:0000256" key="3">
    <source>
        <dbReference type="ARBA" id="ARBA00022692"/>
    </source>
</evidence>
<dbReference type="NCBIfam" id="TIGR00765">
    <property type="entry name" value="yihY_not_rbn"/>
    <property type="match status" value="1"/>
</dbReference>
<gene>
    <name evidence="7" type="ORF">JOH49_003960</name>
</gene>
<name>A0A8I1Y7J0_BRAEL</name>
<proteinExistence type="predicted"/>
<feature type="transmembrane region" description="Helical" evidence="6">
    <location>
        <begin position="266"/>
        <end position="287"/>
    </location>
</feature>
<comment type="caution">
    <text evidence="7">The sequence shown here is derived from an EMBL/GenBank/DDBJ whole genome shotgun (WGS) entry which is preliminary data.</text>
</comment>
<protein>
    <submittedName>
        <fullName evidence="7">Membrane protein</fullName>
    </submittedName>
</protein>
<keyword evidence="5 6" id="KW-0472">Membrane</keyword>
<dbReference type="Proteomes" id="UP000673383">
    <property type="component" value="Unassembled WGS sequence"/>
</dbReference>
<keyword evidence="3 6" id="KW-0812">Transmembrane</keyword>
<dbReference type="PANTHER" id="PTHR30213">
    <property type="entry name" value="INNER MEMBRANE PROTEIN YHJD"/>
    <property type="match status" value="1"/>
</dbReference>
<organism evidence="7 8">
    <name type="scientific">Bradyrhizobium elkanii</name>
    <dbReference type="NCBI Taxonomy" id="29448"/>
    <lineage>
        <taxon>Bacteria</taxon>
        <taxon>Pseudomonadati</taxon>
        <taxon>Pseudomonadota</taxon>
        <taxon>Alphaproteobacteria</taxon>
        <taxon>Hyphomicrobiales</taxon>
        <taxon>Nitrobacteraceae</taxon>
        <taxon>Bradyrhizobium</taxon>
    </lineage>
</organism>